<evidence type="ECO:0000313" key="4">
    <source>
        <dbReference type="Proteomes" id="UP000653305"/>
    </source>
</evidence>
<keyword evidence="4" id="KW-1185">Reference proteome</keyword>
<dbReference type="Pfam" id="PF07983">
    <property type="entry name" value="X8"/>
    <property type="match status" value="1"/>
</dbReference>
<organism evidence="3 4">
    <name type="scientific">Phtheirospermum japonicum</name>
    <dbReference type="NCBI Taxonomy" id="374723"/>
    <lineage>
        <taxon>Eukaryota</taxon>
        <taxon>Viridiplantae</taxon>
        <taxon>Streptophyta</taxon>
        <taxon>Embryophyta</taxon>
        <taxon>Tracheophyta</taxon>
        <taxon>Spermatophyta</taxon>
        <taxon>Magnoliopsida</taxon>
        <taxon>eudicotyledons</taxon>
        <taxon>Gunneridae</taxon>
        <taxon>Pentapetalae</taxon>
        <taxon>asterids</taxon>
        <taxon>lamiids</taxon>
        <taxon>Lamiales</taxon>
        <taxon>Orobanchaceae</taxon>
        <taxon>Orobanchaceae incertae sedis</taxon>
        <taxon>Phtheirospermum</taxon>
    </lineage>
</organism>
<proteinExistence type="predicted"/>
<sequence length="94" mass="10069">MYYMTPGSRLVHSPTKCSTGQIATFIDYGCGVADCAGIQLGAPCFDPDTVQSHASYALNSVYRKLGSCNSDVGSITTADPCNISLHDFDIYHLL</sequence>
<comment type="caution">
    <text evidence="3">The sequence shown here is derived from an EMBL/GenBank/DDBJ whole genome shotgun (WGS) entry which is preliminary data.</text>
</comment>
<dbReference type="OrthoDB" id="421038at2759"/>
<evidence type="ECO:0000256" key="1">
    <source>
        <dbReference type="ARBA" id="ARBA00022729"/>
    </source>
</evidence>
<dbReference type="InterPro" id="IPR012946">
    <property type="entry name" value="X8"/>
</dbReference>
<dbReference type="Proteomes" id="UP000653305">
    <property type="component" value="Unassembled WGS sequence"/>
</dbReference>
<keyword evidence="1" id="KW-0732">Signal</keyword>
<evidence type="ECO:0000313" key="3">
    <source>
        <dbReference type="EMBL" id="GFQ08146.1"/>
    </source>
</evidence>
<reference evidence="3" key="1">
    <citation type="submission" date="2020-07" db="EMBL/GenBank/DDBJ databases">
        <title>Ethylene signaling mediates host invasion by parasitic plants.</title>
        <authorList>
            <person name="Yoshida S."/>
        </authorList>
    </citation>
    <scope>NUCLEOTIDE SEQUENCE</scope>
    <source>
        <strain evidence="3">Okayama</strain>
    </source>
</reference>
<feature type="domain" description="X8" evidence="2">
    <location>
        <begin position="15"/>
        <end position="83"/>
    </location>
</feature>
<protein>
    <submittedName>
        <fullName evidence="3">Major pollen allergen ole e 10</fullName>
    </submittedName>
</protein>
<gene>
    <name evidence="3" type="ORF">PHJA_002958600</name>
</gene>
<dbReference type="GO" id="GO:0009506">
    <property type="term" value="C:plasmodesma"/>
    <property type="evidence" value="ECO:0007669"/>
    <property type="project" value="UniProtKB-ARBA"/>
</dbReference>
<dbReference type="EMBL" id="BMAC01003285">
    <property type="protein sequence ID" value="GFQ08146.1"/>
    <property type="molecule type" value="Genomic_DNA"/>
</dbReference>
<dbReference type="SMART" id="SM00768">
    <property type="entry name" value="X8"/>
    <property type="match status" value="1"/>
</dbReference>
<dbReference type="PANTHER" id="PTHR31044:SF52">
    <property type="entry name" value="OS01G0631500 PROTEIN"/>
    <property type="match status" value="1"/>
</dbReference>
<dbReference type="PANTHER" id="PTHR31044">
    <property type="entry name" value="BETA-1,3 GLUCANASE"/>
    <property type="match status" value="1"/>
</dbReference>
<name>A0A830DN30_9LAMI</name>
<dbReference type="InterPro" id="IPR044788">
    <property type="entry name" value="X8_dom_prot"/>
</dbReference>
<evidence type="ECO:0000259" key="2">
    <source>
        <dbReference type="SMART" id="SM00768"/>
    </source>
</evidence>
<accession>A0A830DN30</accession>
<dbReference type="AlphaFoldDB" id="A0A830DN30"/>